<evidence type="ECO:0000313" key="1">
    <source>
        <dbReference type="EMBL" id="CAI9563812.1"/>
    </source>
</evidence>
<feature type="non-terminal residue" evidence="1">
    <location>
        <position position="79"/>
    </location>
</feature>
<keyword evidence="2" id="KW-1185">Reference proteome</keyword>
<dbReference type="EMBL" id="CATNWA010012653">
    <property type="protein sequence ID" value="CAI9563812.1"/>
    <property type="molecule type" value="Genomic_DNA"/>
</dbReference>
<comment type="caution">
    <text evidence="1">The sequence shown here is derived from an EMBL/GenBank/DDBJ whole genome shotgun (WGS) entry which is preliminary data.</text>
</comment>
<accession>A0ABN9CWN2</accession>
<protein>
    <submittedName>
        <fullName evidence="1">Uncharacterized protein</fullName>
    </submittedName>
</protein>
<organism evidence="1 2">
    <name type="scientific">Staurois parvus</name>
    <dbReference type="NCBI Taxonomy" id="386267"/>
    <lineage>
        <taxon>Eukaryota</taxon>
        <taxon>Metazoa</taxon>
        <taxon>Chordata</taxon>
        <taxon>Craniata</taxon>
        <taxon>Vertebrata</taxon>
        <taxon>Euteleostomi</taxon>
        <taxon>Amphibia</taxon>
        <taxon>Batrachia</taxon>
        <taxon>Anura</taxon>
        <taxon>Neobatrachia</taxon>
        <taxon>Ranoidea</taxon>
        <taxon>Ranidae</taxon>
        <taxon>Staurois</taxon>
    </lineage>
</organism>
<dbReference type="Proteomes" id="UP001162483">
    <property type="component" value="Unassembled WGS sequence"/>
</dbReference>
<proteinExistence type="predicted"/>
<name>A0ABN9CWN2_9NEOB</name>
<evidence type="ECO:0000313" key="2">
    <source>
        <dbReference type="Proteomes" id="UP001162483"/>
    </source>
</evidence>
<reference evidence="1" key="1">
    <citation type="submission" date="2023-05" db="EMBL/GenBank/DDBJ databases">
        <authorList>
            <person name="Stuckert A."/>
        </authorList>
    </citation>
    <scope>NUCLEOTIDE SEQUENCE</scope>
</reference>
<sequence length="79" mass="8894">MRYPWYLFHGLFEFGQGHRGPMIPYLPGGPMSCVPHQSAPLHQVPSLECPLTSVFLSEFPLTSHVLIKVPPYIECLLTS</sequence>
<gene>
    <name evidence="1" type="ORF">SPARVUS_LOCUS5805244</name>
</gene>